<evidence type="ECO:0000313" key="2">
    <source>
        <dbReference type="WBParaSite" id="MBELARI_LOCUS2898"/>
    </source>
</evidence>
<accession>A0AAF3J8E8</accession>
<dbReference type="Proteomes" id="UP000887575">
    <property type="component" value="Unassembled WGS sequence"/>
</dbReference>
<name>A0AAF3J8E8_9BILA</name>
<organism evidence="1 2">
    <name type="scientific">Mesorhabditis belari</name>
    <dbReference type="NCBI Taxonomy" id="2138241"/>
    <lineage>
        <taxon>Eukaryota</taxon>
        <taxon>Metazoa</taxon>
        <taxon>Ecdysozoa</taxon>
        <taxon>Nematoda</taxon>
        <taxon>Chromadorea</taxon>
        <taxon>Rhabditida</taxon>
        <taxon>Rhabditina</taxon>
        <taxon>Rhabditomorpha</taxon>
        <taxon>Rhabditoidea</taxon>
        <taxon>Rhabditidae</taxon>
        <taxon>Mesorhabditinae</taxon>
        <taxon>Mesorhabditis</taxon>
    </lineage>
</organism>
<keyword evidence="1" id="KW-1185">Reference proteome</keyword>
<protein>
    <submittedName>
        <fullName evidence="2">Uncharacterized protein</fullName>
    </submittedName>
</protein>
<reference evidence="2" key="1">
    <citation type="submission" date="2024-02" db="UniProtKB">
        <authorList>
            <consortium name="WormBaseParasite"/>
        </authorList>
    </citation>
    <scope>IDENTIFICATION</scope>
</reference>
<evidence type="ECO:0000313" key="1">
    <source>
        <dbReference type="Proteomes" id="UP000887575"/>
    </source>
</evidence>
<dbReference type="WBParaSite" id="MBELARI_LOCUS2898">
    <property type="protein sequence ID" value="MBELARI_LOCUS2898"/>
    <property type="gene ID" value="MBELARI_LOCUS2898"/>
</dbReference>
<sequence length="42" mass="4918">MKKRLSEDPSQLKKDSEAFCRNEYVGWFVLVCTGLVDNYFSL</sequence>
<dbReference type="AlphaFoldDB" id="A0AAF3J8E8"/>
<proteinExistence type="predicted"/>